<evidence type="ECO:0008006" key="2">
    <source>
        <dbReference type="Google" id="ProtNLM"/>
    </source>
</evidence>
<proteinExistence type="predicted"/>
<dbReference type="PROSITE" id="PS51257">
    <property type="entry name" value="PROKAR_LIPOPROTEIN"/>
    <property type="match status" value="1"/>
</dbReference>
<dbReference type="EMBL" id="KQ417305">
    <property type="protein sequence ID" value="KOF92541.1"/>
    <property type="molecule type" value="Genomic_DNA"/>
</dbReference>
<evidence type="ECO:0000313" key="1">
    <source>
        <dbReference type="EMBL" id="KOF92541.1"/>
    </source>
</evidence>
<protein>
    <recommendedName>
        <fullName evidence="2">Lipoprotein</fullName>
    </recommendedName>
</protein>
<name>A0A0L8HTJ8_OCTBM</name>
<accession>A0A0L8HTJ8</accession>
<organism evidence="1">
    <name type="scientific">Octopus bimaculoides</name>
    <name type="common">California two-spotted octopus</name>
    <dbReference type="NCBI Taxonomy" id="37653"/>
    <lineage>
        <taxon>Eukaryota</taxon>
        <taxon>Metazoa</taxon>
        <taxon>Spiralia</taxon>
        <taxon>Lophotrochozoa</taxon>
        <taxon>Mollusca</taxon>
        <taxon>Cephalopoda</taxon>
        <taxon>Coleoidea</taxon>
        <taxon>Octopodiformes</taxon>
        <taxon>Octopoda</taxon>
        <taxon>Incirrata</taxon>
        <taxon>Octopodidae</taxon>
        <taxon>Octopus</taxon>
    </lineage>
</organism>
<gene>
    <name evidence="1" type="ORF">OCBIM_22006235mg</name>
</gene>
<reference evidence="1" key="1">
    <citation type="submission" date="2015-07" db="EMBL/GenBank/DDBJ databases">
        <title>MeaNS - Measles Nucleotide Surveillance Program.</title>
        <authorList>
            <person name="Tran T."/>
            <person name="Druce J."/>
        </authorList>
    </citation>
    <scope>NUCLEOTIDE SEQUENCE</scope>
    <source>
        <strain evidence="1">UCB-OBI-ISO-001</strain>
        <tissue evidence="1">Gonad</tissue>
    </source>
</reference>
<dbReference type="AlphaFoldDB" id="A0A0L8HTJ8"/>
<sequence length="50" mass="5832">MKYVLFVTGNLLWFFIACNKPEFFFFISSSISPDVSSCHFLSEFVPHHLT</sequence>